<organism evidence="2 3">
    <name type="scientific">Clostridium frigidicarnis</name>
    <dbReference type="NCBI Taxonomy" id="84698"/>
    <lineage>
        <taxon>Bacteria</taxon>
        <taxon>Bacillati</taxon>
        <taxon>Bacillota</taxon>
        <taxon>Clostridia</taxon>
        <taxon>Eubacteriales</taxon>
        <taxon>Clostridiaceae</taxon>
        <taxon>Clostridium</taxon>
    </lineage>
</organism>
<dbReference type="AlphaFoldDB" id="A0A1I0YIR5"/>
<dbReference type="PROSITE" id="PS51186">
    <property type="entry name" value="GNAT"/>
    <property type="match status" value="1"/>
</dbReference>
<name>A0A1I0YIR5_9CLOT</name>
<protein>
    <submittedName>
        <fullName evidence="2">Protein N-acetyltransferase, RimJ/RimL family</fullName>
    </submittedName>
</protein>
<dbReference type="Proteomes" id="UP000198619">
    <property type="component" value="Unassembled WGS sequence"/>
</dbReference>
<dbReference type="InterPro" id="IPR051908">
    <property type="entry name" value="Ribosomal_N-acetyltransferase"/>
</dbReference>
<dbReference type="RefSeq" id="WP_090041061.1">
    <property type="nucleotide sequence ID" value="NZ_FOKI01000013.1"/>
</dbReference>
<keyword evidence="2" id="KW-0808">Transferase</keyword>
<sequence>MIRGRKINLRTIKEQDLDTLIYFKNKFEEKGDFWPVDLCSEINFKHKFKENGLLDDNSGTMVITDKNENIVGTISYFPGIWYLTGYEIGYEIYRQGDRGNGYMTEALTLFSAYLFDIKPIKRLEIEISKGNYASRRVVEKCGYQHEGTKRKAVFCKGLYNDLEIFSLLKEECLGLKETIEKLNLL</sequence>
<dbReference type="PANTHER" id="PTHR43441:SF2">
    <property type="entry name" value="FAMILY ACETYLTRANSFERASE, PUTATIVE (AFU_ORTHOLOGUE AFUA_7G00850)-RELATED"/>
    <property type="match status" value="1"/>
</dbReference>
<dbReference type="Gene3D" id="3.40.630.30">
    <property type="match status" value="1"/>
</dbReference>
<evidence type="ECO:0000313" key="3">
    <source>
        <dbReference type="Proteomes" id="UP000198619"/>
    </source>
</evidence>
<dbReference type="GO" id="GO:0005737">
    <property type="term" value="C:cytoplasm"/>
    <property type="evidence" value="ECO:0007669"/>
    <property type="project" value="TreeGrafter"/>
</dbReference>
<dbReference type="PANTHER" id="PTHR43441">
    <property type="entry name" value="RIBOSOMAL-PROTEIN-SERINE ACETYLTRANSFERASE"/>
    <property type="match status" value="1"/>
</dbReference>
<dbReference type="Pfam" id="PF13302">
    <property type="entry name" value="Acetyltransf_3"/>
    <property type="match status" value="1"/>
</dbReference>
<dbReference type="EMBL" id="FOKI01000013">
    <property type="protein sequence ID" value="SFB13259.1"/>
    <property type="molecule type" value="Genomic_DNA"/>
</dbReference>
<dbReference type="InterPro" id="IPR016181">
    <property type="entry name" value="Acyl_CoA_acyltransferase"/>
</dbReference>
<reference evidence="2 3" key="1">
    <citation type="submission" date="2016-10" db="EMBL/GenBank/DDBJ databases">
        <authorList>
            <person name="de Groot N.N."/>
        </authorList>
    </citation>
    <scope>NUCLEOTIDE SEQUENCE [LARGE SCALE GENOMIC DNA]</scope>
    <source>
        <strain evidence="2 3">DSM 12271</strain>
    </source>
</reference>
<gene>
    <name evidence="2" type="ORF">SAMN04488528_101378</name>
</gene>
<dbReference type="OrthoDB" id="9795206at2"/>
<feature type="domain" description="N-acetyltransferase" evidence="1">
    <location>
        <begin position="7"/>
        <end position="161"/>
    </location>
</feature>
<evidence type="ECO:0000313" key="2">
    <source>
        <dbReference type="EMBL" id="SFB13259.1"/>
    </source>
</evidence>
<dbReference type="InterPro" id="IPR000182">
    <property type="entry name" value="GNAT_dom"/>
</dbReference>
<dbReference type="GO" id="GO:0008999">
    <property type="term" value="F:protein-N-terminal-alanine acetyltransferase activity"/>
    <property type="evidence" value="ECO:0007669"/>
    <property type="project" value="TreeGrafter"/>
</dbReference>
<dbReference type="STRING" id="84698.SAMN04488528_101378"/>
<evidence type="ECO:0000259" key="1">
    <source>
        <dbReference type="PROSITE" id="PS51186"/>
    </source>
</evidence>
<dbReference type="GO" id="GO:1990189">
    <property type="term" value="F:protein N-terminal-serine acetyltransferase activity"/>
    <property type="evidence" value="ECO:0007669"/>
    <property type="project" value="TreeGrafter"/>
</dbReference>
<dbReference type="SUPFAM" id="SSF55729">
    <property type="entry name" value="Acyl-CoA N-acyltransferases (Nat)"/>
    <property type="match status" value="1"/>
</dbReference>
<proteinExistence type="predicted"/>
<accession>A0A1I0YIR5</accession>
<keyword evidence="3" id="KW-1185">Reference proteome</keyword>